<sequence>MTNTQESNKVPKKFRNLKRSFMKNITLRNDHSFKSFPKGLRFHGQEQEEQVILIIRSHWIIYVPQILLAILVLVFPWLLGAIVPAIFESVVIFISLLITSFLIGISILVSAIVKWYYNVDMITDQRVVDLDFPNVMAHTMSETQLEHIEDITQKQLGLLGSIFDVGTVYVQTAGSAQNIEFTNVPRPRDVQEILSDLLESKEKGEI</sequence>
<name>A0A0G0FDM5_9BACT</name>
<gene>
    <name evidence="2" type="ORF">US29_C0032G0009</name>
</gene>
<proteinExistence type="predicted"/>
<reference evidence="2 3" key="1">
    <citation type="journal article" date="2015" name="Nature">
        <title>rRNA introns, odd ribosomes, and small enigmatic genomes across a large radiation of phyla.</title>
        <authorList>
            <person name="Brown C.T."/>
            <person name="Hug L.A."/>
            <person name="Thomas B.C."/>
            <person name="Sharon I."/>
            <person name="Castelle C.J."/>
            <person name="Singh A."/>
            <person name="Wilkins M.J."/>
            <person name="Williams K.H."/>
            <person name="Banfield J.F."/>
        </authorList>
    </citation>
    <scope>NUCLEOTIDE SEQUENCE [LARGE SCALE GENOMIC DNA]</scope>
</reference>
<feature type="transmembrane region" description="Helical" evidence="1">
    <location>
        <begin position="66"/>
        <end position="87"/>
    </location>
</feature>
<keyword evidence="1" id="KW-1133">Transmembrane helix</keyword>
<evidence type="ECO:0000313" key="2">
    <source>
        <dbReference type="EMBL" id="KKQ16047.1"/>
    </source>
</evidence>
<evidence type="ECO:0008006" key="4">
    <source>
        <dbReference type="Google" id="ProtNLM"/>
    </source>
</evidence>
<evidence type="ECO:0000256" key="1">
    <source>
        <dbReference type="SAM" id="Phobius"/>
    </source>
</evidence>
<keyword evidence="1" id="KW-0812">Transmembrane</keyword>
<keyword evidence="1" id="KW-0472">Membrane</keyword>
<dbReference type="PANTHER" id="PTHR37938">
    <property type="entry name" value="BLL0215 PROTEIN"/>
    <property type="match status" value="1"/>
</dbReference>
<dbReference type="AlphaFoldDB" id="A0A0G0FDM5"/>
<dbReference type="Proteomes" id="UP000033886">
    <property type="component" value="Unassembled WGS sequence"/>
</dbReference>
<accession>A0A0G0FDM5</accession>
<comment type="caution">
    <text evidence="2">The sequence shown here is derived from an EMBL/GenBank/DDBJ whole genome shotgun (WGS) entry which is preliminary data.</text>
</comment>
<protein>
    <recommendedName>
        <fullName evidence="4">DUF304 domain-containing protein</fullName>
    </recommendedName>
</protein>
<evidence type="ECO:0000313" key="3">
    <source>
        <dbReference type="Proteomes" id="UP000033886"/>
    </source>
</evidence>
<dbReference type="PANTHER" id="PTHR37938:SF1">
    <property type="entry name" value="BLL0215 PROTEIN"/>
    <property type="match status" value="1"/>
</dbReference>
<feature type="transmembrane region" description="Helical" evidence="1">
    <location>
        <begin position="93"/>
        <end position="117"/>
    </location>
</feature>
<dbReference type="EMBL" id="LBSK01000032">
    <property type="protein sequence ID" value="KKQ16047.1"/>
    <property type="molecule type" value="Genomic_DNA"/>
</dbReference>
<organism evidence="2 3">
    <name type="scientific">candidate division WS6 bacterium GW2011_GWF1_36_8</name>
    <dbReference type="NCBI Taxonomy" id="1619098"/>
    <lineage>
        <taxon>Bacteria</taxon>
        <taxon>Candidatus Dojkabacteria</taxon>
    </lineage>
</organism>